<keyword evidence="3" id="KW-0804">Transcription</keyword>
<evidence type="ECO:0000313" key="5">
    <source>
        <dbReference type="EMBL" id="TMJ07010.1"/>
    </source>
</evidence>
<dbReference type="PROSITE" id="PS50949">
    <property type="entry name" value="HTH_GNTR"/>
    <property type="match status" value="1"/>
</dbReference>
<gene>
    <name evidence="5" type="ORF">E6G98_13975</name>
</gene>
<accession>A0A537LG73</accession>
<dbReference type="InterPro" id="IPR011711">
    <property type="entry name" value="GntR_C"/>
</dbReference>
<protein>
    <submittedName>
        <fullName evidence="5">FadR family transcriptional regulator</fullName>
    </submittedName>
</protein>
<dbReference type="Proteomes" id="UP000315217">
    <property type="component" value="Unassembled WGS sequence"/>
</dbReference>
<sequence length="271" mass="30417">MGRGGHESGNLSVHQTNFRDETLLRKRVLRRTTLPKVIADHLTSEIRSGRLRPGERLPTEKVLMQQFGVGRSTIREALQHLVILGLAEAKRGFGYKIKSFDRHTLIGPDVTAALLAEDALLDLLEAREIVEVPIARLAATRATVNDLVAMERLLAQMEDRLLRGHTVHRLAARFHLLIAQAAKNATLGRWITGIIPLLTARGWQLEHDIPGRSARELILHRELYERIKSRDPDAVQRAMVEHLADTRATILQYHDALSSPGGPDVRARSDR</sequence>
<dbReference type="SMART" id="SM00345">
    <property type="entry name" value="HTH_GNTR"/>
    <property type="match status" value="1"/>
</dbReference>
<dbReference type="SUPFAM" id="SSF46785">
    <property type="entry name" value="Winged helix' DNA-binding domain"/>
    <property type="match status" value="1"/>
</dbReference>
<dbReference type="SMART" id="SM00895">
    <property type="entry name" value="FCD"/>
    <property type="match status" value="1"/>
</dbReference>
<dbReference type="GO" id="GO:0003700">
    <property type="term" value="F:DNA-binding transcription factor activity"/>
    <property type="evidence" value="ECO:0007669"/>
    <property type="project" value="InterPro"/>
</dbReference>
<evidence type="ECO:0000256" key="2">
    <source>
        <dbReference type="ARBA" id="ARBA00023125"/>
    </source>
</evidence>
<keyword evidence="2" id="KW-0238">DNA-binding</keyword>
<evidence type="ECO:0000256" key="1">
    <source>
        <dbReference type="ARBA" id="ARBA00023015"/>
    </source>
</evidence>
<dbReference type="CDD" id="cd07377">
    <property type="entry name" value="WHTH_GntR"/>
    <property type="match status" value="1"/>
</dbReference>
<feature type="domain" description="HTH gntR-type" evidence="4">
    <location>
        <begin position="32"/>
        <end position="100"/>
    </location>
</feature>
<organism evidence="5 6">
    <name type="scientific">Candidatus Segetimicrobium genomatis</name>
    <dbReference type="NCBI Taxonomy" id="2569760"/>
    <lineage>
        <taxon>Bacteria</taxon>
        <taxon>Bacillati</taxon>
        <taxon>Candidatus Sysuimicrobiota</taxon>
        <taxon>Candidatus Sysuimicrobiia</taxon>
        <taxon>Candidatus Sysuimicrobiales</taxon>
        <taxon>Candidatus Segetimicrobiaceae</taxon>
        <taxon>Candidatus Segetimicrobium</taxon>
    </lineage>
</organism>
<dbReference type="Gene3D" id="1.20.120.530">
    <property type="entry name" value="GntR ligand-binding domain-like"/>
    <property type="match status" value="1"/>
</dbReference>
<evidence type="ECO:0000313" key="6">
    <source>
        <dbReference type="Proteomes" id="UP000315217"/>
    </source>
</evidence>
<dbReference type="PANTHER" id="PTHR43537">
    <property type="entry name" value="TRANSCRIPTIONAL REGULATOR, GNTR FAMILY"/>
    <property type="match status" value="1"/>
</dbReference>
<reference evidence="5 6" key="1">
    <citation type="journal article" date="2019" name="Nat. Microbiol.">
        <title>Mediterranean grassland soil C-N compound turnover is dependent on rainfall and depth, and is mediated by genomically divergent microorganisms.</title>
        <authorList>
            <person name="Diamond S."/>
            <person name="Andeer P.F."/>
            <person name="Li Z."/>
            <person name="Crits-Christoph A."/>
            <person name="Burstein D."/>
            <person name="Anantharaman K."/>
            <person name="Lane K.R."/>
            <person name="Thomas B.C."/>
            <person name="Pan C."/>
            <person name="Northen T.R."/>
            <person name="Banfield J.F."/>
        </authorList>
    </citation>
    <scope>NUCLEOTIDE SEQUENCE [LARGE SCALE GENOMIC DNA]</scope>
    <source>
        <strain evidence="5">NP_1</strain>
    </source>
</reference>
<dbReference type="SUPFAM" id="SSF48008">
    <property type="entry name" value="GntR ligand-binding domain-like"/>
    <property type="match status" value="1"/>
</dbReference>
<dbReference type="EMBL" id="VBAI01000297">
    <property type="protein sequence ID" value="TMJ07010.1"/>
    <property type="molecule type" value="Genomic_DNA"/>
</dbReference>
<dbReference type="GO" id="GO:0003677">
    <property type="term" value="F:DNA binding"/>
    <property type="evidence" value="ECO:0007669"/>
    <property type="project" value="UniProtKB-KW"/>
</dbReference>
<dbReference type="Pfam" id="PF00392">
    <property type="entry name" value="GntR"/>
    <property type="match status" value="1"/>
</dbReference>
<evidence type="ECO:0000259" key="4">
    <source>
        <dbReference type="PROSITE" id="PS50949"/>
    </source>
</evidence>
<keyword evidence="1" id="KW-0805">Transcription regulation</keyword>
<dbReference type="InterPro" id="IPR036388">
    <property type="entry name" value="WH-like_DNA-bd_sf"/>
</dbReference>
<dbReference type="Pfam" id="PF07729">
    <property type="entry name" value="FCD"/>
    <property type="match status" value="1"/>
</dbReference>
<dbReference type="PANTHER" id="PTHR43537:SF5">
    <property type="entry name" value="UXU OPERON TRANSCRIPTIONAL REGULATOR"/>
    <property type="match status" value="1"/>
</dbReference>
<dbReference type="AlphaFoldDB" id="A0A537LG73"/>
<dbReference type="InterPro" id="IPR000524">
    <property type="entry name" value="Tscrpt_reg_HTH_GntR"/>
</dbReference>
<dbReference type="Gene3D" id="1.10.10.10">
    <property type="entry name" value="Winged helix-like DNA-binding domain superfamily/Winged helix DNA-binding domain"/>
    <property type="match status" value="1"/>
</dbReference>
<comment type="caution">
    <text evidence="5">The sequence shown here is derived from an EMBL/GenBank/DDBJ whole genome shotgun (WGS) entry which is preliminary data.</text>
</comment>
<dbReference type="InterPro" id="IPR008920">
    <property type="entry name" value="TF_FadR/GntR_C"/>
</dbReference>
<dbReference type="InterPro" id="IPR036390">
    <property type="entry name" value="WH_DNA-bd_sf"/>
</dbReference>
<evidence type="ECO:0000256" key="3">
    <source>
        <dbReference type="ARBA" id="ARBA00023163"/>
    </source>
</evidence>
<name>A0A537LG73_9BACT</name>
<dbReference type="PRINTS" id="PR00035">
    <property type="entry name" value="HTHGNTR"/>
</dbReference>
<proteinExistence type="predicted"/>